<dbReference type="Pfam" id="PF07654">
    <property type="entry name" value="C1-set"/>
    <property type="match status" value="7"/>
</dbReference>
<dbReference type="InterPro" id="IPR036179">
    <property type="entry name" value="Ig-like_dom_sf"/>
</dbReference>
<keyword evidence="3" id="KW-0675">Receptor</keyword>
<comment type="caution">
    <text evidence="3">The sequence shown here is derived from an EMBL/GenBank/DDBJ whole genome shotgun (WGS) entry which is preliminary data.</text>
</comment>
<evidence type="ECO:0000313" key="4">
    <source>
        <dbReference type="Proteomes" id="UP000289886"/>
    </source>
</evidence>
<feature type="domain" description="Ig-like" evidence="2">
    <location>
        <begin position="888"/>
        <end position="984"/>
    </location>
</feature>
<dbReference type="PROSITE" id="PS00290">
    <property type="entry name" value="IG_MHC"/>
    <property type="match status" value="4"/>
</dbReference>
<dbReference type="Proteomes" id="UP000289886">
    <property type="component" value="Unassembled WGS sequence"/>
</dbReference>
<gene>
    <name evidence="3" type="ORF">EOD39_6689</name>
</gene>
<accession>A0A444U9B9</accession>
<dbReference type="SUPFAM" id="SSF48726">
    <property type="entry name" value="Immunoglobulin"/>
    <property type="match status" value="9"/>
</dbReference>
<feature type="domain" description="Ig-like" evidence="2">
    <location>
        <begin position="761"/>
        <end position="877"/>
    </location>
</feature>
<dbReference type="CDD" id="cd00098">
    <property type="entry name" value="IgC1"/>
    <property type="match status" value="4"/>
</dbReference>
<evidence type="ECO:0000256" key="1">
    <source>
        <dbReference type="ARBA" id="ARBA00023319"/>
    </source>
</evidence>
<dbReference type="AlphaFoldDB" id="A0A444U9B9"/>
<feature type="domain" description="Ig-like" evidence="2">
    <location>
        <begin position="182"/>
        <end position="278"/>
    </location>
</feature>
<dbReference type="InterPro" id="IPR003006">
    <property type="entry name" value="Ig/MHC_CS"/>
</dbReference>
<dbReference type="InterPro" id="IPR013783">
    <property type="entry name" value="Ig-like_fold"/>
</dbReference>
<dbReference type="InterPro" id="IPR003599">
    <property type="entry name" value="Ig_sub"/>
</dbReference>
<dbReference type="PANTHER" id="PTHR23411">
    <property type="entry name" value="TAPASIN"/>
    <property type="match status" value="1"/>
</dbReference>
<evidence type="ECO:0000313" key="3">
    <source>
        <dbReference type="EMBL" id="RXM31766.1"/>
    </source>
</evidence>
<protein>
    <submittedName>
        <fullName evidence="3">Natural cytotoxicity triggering receptor 3 ligand 1</fullName>
    </submittedName>
</protein>
<feature type="domain" description="Ig-like" evidence="2">
    <location>
        <begin position="352"/>
        <end position="412"/>
    </location>
</feature>
<name>A0A444U9B9_ACIRT</name>
<dbReference type="InterPro" id="IPR003597">
    <property type="entry name" value="Ig_C1-set"/>
</dbReference>
<keyword evidence="4" id="KW-1185">Reference proteome</keyword>
<dbReference type="InterPro" id="IPR007110">
    <property type="entry name" value="Ig-like_dom"/>
</dbReference>
<dbReference type="SMART" id="SM00409">
    <property type="entry name" value="IG"/>
    <property type="match status" value="5"/>
</dbReference>
<organism evidence="3 4">
    <name type="scientific">Acipenser ruthenus</name>
    <name type="common">Sterlet sturgeon</name>
    <dbReference type="NCBI Taxonomy" id="7906"/>
    <lineage>
        <taxon>Eukaryota</taxon>
        <taxon>Metazoa</taxon>
        <taxon>Chordata</taxon>
        <taxon>Craniata</taxon>
        <taxon>Vertebrata</taxon>
        <taxon>Euteleostomi</taxon>
        <taxon>Actinopterygii</taxon>
        <taxon>Chondrostei</taxon>
        <taxon>Acipenseriformes</taxon>
        <taxon>Acipenseridae</taxon>
        <taxon>Acipenser</taxon>
    </lineage>
</organism>
<dbReference type="EMBL" id="SCEB01215015">
    <property type="protein sequence ID" value="RXM31766.1"/>
    <property type="molecule type" value="Genomic_DNA"/>
</dbReference>
<reference evidence="3 4" key="1">
    <citation type="submission" date="2019-01" db="EMBL/GenBank/DDBJ databases">
        <title>Draft Genome and Complete Hox-Cluster Characterization of the Sterlet Sturgeon (Acipenser ruthenus).</title>
        <authorList>
            <person name="Wei Q."/>
        </authorList>
    </citation>
    <scope>NUCLEOTIDE SEQUENCE [LARGE SCALE GENOMIC DNA]</scope>
    <source>
        <strain evidence="3">WHYD16114868_AA</strain>
        <tissue evidence="3">Blood</tissue>
    </source>
</reference>
<feature type="domain" description="Ig-like" evidence="2">
    <location>
        <begin position="288"/>
        <end position="326"/>
    </location>
</feature>
<feature type="domain" description="Ig-like" evidence="2">
    <location>
        <begin position="559"/>
        <end position="656"/>
    </location>
</feature>
<dbReference type="Gene3D" id="2.60.40.10">
    <property type="entry name" value="Immunoglobulins"/>
    <property type="match status" value="9"/>
</dbReference>
<dbReference type="InterPro" id="IPR050380">
    <property type="entry name" value="Immune_Resp_Modulators"/>
</dbReference>
<dbReference type="PROSITE" id="PS50835">
    <property type="entry name" value="IG_LIKE"/>
    <property type="match status" value="8"/>
</dbReference>
<keyword evidence="1" id="KW-0393">Immunoglobulin domain</keyword>
<feature type="domain" description="Ig-like" evidence="2">
    <location>
        <begin position="994"/>
        <end position="1032"/>
    </location>
</feature>
<proteinExistence type="predicted"/>
<evidence type="ECO:0000259" key="2">
    <source>
        <dbReference type="PROSITE" id="PS50835"/>
    </source>
</evidence>
<dbReference type="SMART" id="SM00407">
    <property type="entry name" value="IGc1"/>
    <property type="match status" value="7"/>
</dbReference>
<sequence>MEKHSDGTFSIICTISVTPDIDMDAGAELVLEVQHSAVTIRKSVTITVVGVKPRIHKVIVPPVVIHNELVALTCPINGFKPRPAAITWHKKEVNGKEKEVLRLEPDGKLVVEKNREGKKPKYSHGISEMEYEEDSTHDVISILTFVPTIQDDNEASYICKVYHVATEITQETKETIYVKAAPKLDAIQLSPDVPQSESLLTLSCRVHSYFPQATLEIVWYLEGKRVEEGTQIGDVIKANDGLFYCTSFFKMIPTWRDVGKVFTCEVRHESIAEPRTVEWKLDELVSVPVVTDIKSDPPLPEIGKPMTLSCVVKDYYPKDCTIAWVQGFERTDDGMETDEPEFDEERRVYSVPTVGDIIKGTDVVDYGQPVTLSCDVTGFLPKEIQAEWLHNGKKVHNNGIKLSGPDENGFYSLRSIYQLTPTAHDFNKDVLFSVKHQTLKKAVIKEAYISLSAKPPIVSNLIIEPQTPEISRKLRMSLTIEDYSPEEIKVEWYRYKGSFEKKPVTTCTVAENGLFRGKSVLEFIPKATDQGGPIRCEVMHPVTKEMKEKSFVLFLKARPQINLTPKEVHLLVGNEKSLDCTVHGYYPKKIGITWKRIKDGVETAVMGDVCTGAPTSNDDGTYNRRSRLRLLPSIDDNGTVYTCEVIHKTLFKPAVTESTLFVEEPRDMLLDLLLVVTGIGAAVIVVLGLHWHFRFNGESSFKVKIASTNCYSDGTYSIACEISVLPDYYTDHDSELLVELHDGQQNPVRKSKKICVSGVKPRMSGIIMPPVVNHNEVVALTCPIIGFKPRPATITWYKIDRDGQKREIVKVDAENKQTVEADTGKRAKYSHSLGEMQADDATNDVMSVLIFLPTLKEDDDSTYICKVYHEATKYTLERKAILQVKAAPKLDFVQLSPDVPVANSPLTLSCKIHSYFPKDNLEVFWYYDGKLMEEGTNVGAVSTTKDNLHYCTSAFNFTPTWKDVGKKFTCEVKHGGLLQPKRMHWTLEELVLVPTVTEILSDPPLPELGKPVTLHCLLKNYYPKDCTVAWIRGFERIDDREEISEPVFNKDTKLYSREVHKTFIPTIDDNGTEFTVEIVQSGVTHRPPNNGYTMLLKVHFYKGYTYRGSLLNMVSWLSLPAISVSDCIRDLNHIPDAPEVSKAVRLGISIAVFSPGDLTVKWYKELGTFESNPSTTEPEIAKNGLFCAKSYIDHTKSH</sequence>
<feature type="domain" description="Ig-like" evidence="2">
    <location>
        <begin position="53"/>
        <end position="177"/>
    </location>
</feature>